<accession>A0A1X7LG80</accession>
<dbReference type="PANTHER" id="PTHR24421:SF10">
    <property type="entry name" value="NITRATE_NITRITE SENSOR PROTEIN NARQ"/>
    <property type="match status" value="1"/>
</dbReference>
<dbReference type="SUPFAM" id="SSF55874">
    <property type="entry name" value="ATPase domain of HSP90 chaperone/DNA topoisomerase II/histidine kinase"/>
    <property type="match status" value="1"/>
</dbReference>
<dbReference type="RefSeq" id="WP_085519071.1">
    <property type="nucleotide sequence ID" value="NZ_FXAW01000011.1"/>
</dbReference>
<dbReference type="OrthoDB" id="9760839at2"/>
<dbReference type="Proteomes" id="UP000193804">
    <property type="component" value="Unassembled WGS sequence"/>
</dbReference>
<dbReference type="SMART" id="SM00387">
    <property type="entry name" value="HATPase_c"/>
    <property type="match status" value="1"/>
</dbReference>
<gene>
    <name evidence="7" type="ORF">SAMN05661096_03952</name>
</gene>
<dbReference type="STRING" id="1028.SAMN05661096_03952"/>
<dbReference type="InterPro" id="IPR003594">
    <property type="entry name" value="HATPase_dom"/>
</dbReference>
<dbReference type="CDD" id="cd16917">
    <property type="entry name" value="HATPase_UhpB-NarQ-NarX-like"/>
    <property type="match status" value="1"/>
</dbReference>
<dbReference type="InterPro" id="IPR005467">
    <property type="entry name" value="His_kinase_dom"/>
</dbReference>
<keyword evidence="3" id="KW-0808">Transferase</keyword>
<dbReference type="PANTHER" id="PTHR24421">
    <property type="entry name" value="NITRATE/NITRITE SENSOR PROTEIN NARX-RELATED"/>
    <property type="match status" value="1"/>
</dbReference>
<keyword evidence="4 7" id="KW-0418">Kinase</keyword>
<evidence type="ECO:0000256" key="4">
    <source>
        <dbReference type="ARBA" id="ARBA00022777"/>
    </source>
</evidence>
<evidence type="ECO:0000256" key="3">
    <source>
        <dbReference type="ARBA" id="ARBA00022679"/>
    </source>
</evidence>
<dbReference type="Gene3D" id="3.30.565.10">
    <property type="entry name" value="Histidine kinase-like ATPase, C-terminal domain"/>
    <property type="match status" value="1"/>
</dbReference>
<keyword evidence="5" id="KW-0902">Two-component regulatory system</keyword>
<evidence type="ECO:0000256" key="5">
    <source>
        <dbReference type="ARBA" id="ARBA00023012"/>
    </source>
</evidence>
<evidence type="ECO:0000313" key="7">
    <source>
        <dbReference type="EMBL" id="SMG52527.1"/>
    </source>
</evidence>
<dbReference type="InterPro" id="IPR036890">
    <property type="entry name" value="HATPase_C_sf"/>
</dbReference>
<name>A0A1X7LG80_9BACT</name>
<reference evidence="8" key="1">
    <citation type="submission" date="2017-04" db="EMBL/GenBank/DDBJ databases">
        <authorList>
            <person name="Varghese N."/>
            <person name="Submissions S."/>
        </authorList>
    </citation>
    <scope>NUCLEOTIDE SEQUENCE [LARGE SCALE GENOMIC DNA]</scope>
    <source>
        <strain evidence="8">DSM 4125</strain>
    </source>
</reference>
<dbReference type="GO" id="GO:0004673">
    <property type="term" value="F:protein histidine kinase activity"/>
    <property type="evidence" value="ECO:0007669"/>
    <property type="project" value="UniProtKB-EC"/>
</dbReference>
<evidence type="ECO:0000313" key="8">
    <source>
        <dbReference type="Proteomes" id="UP000193804"/>
    </source>
</evidence>
<feature type="domain" description="Histidine kinase" evidence="6">
    <location>
        <begin position="29"/>
        <end position="119"/>
    </location>
</feature>
<dbReference type="GO" id="GO:0000160">
    <property type="term" value="P:phosphorelay signal transduction system"/>
    <property type="evidence" value="ECO:0007669"/>
    <property type="project" value="UniProtKB-KW"/>
</dbReference>
<evidence type="ECO:0000256" key="2">
    <source>
        <dbReference type="ARBA" id="ARBA00012438"/>
    </source>
</evidence>
<dbReference type="EC" id="2.7.13.3" evidence="2"/>
<protein>
    <recommendedName>
        <fullName evidence="2">histidine kinase</fullName>
        <ecNumber evidence="2">2.7.13.3</ecNumber>
    </recommendedName>
</protein>
<organism evidence="7 8">
    <name type="scientific">Marivirga sericea</name>
    <dbReference type="NCBI Taxonomy" id="1028"/>
    <lineage>
        <taxon>Bacteria</taxon>
        <taxon>Pseudomonadati</taxon>
        <taxon>Bacteroidota</taxon>
        <taxon>Cytophagia</taxon>
        <taxon>Cytophagales</taxon>
        <taxon>Marivirgaceae</taxon>
        <taxon>Marivirga</taxon>
    </lineage>
</organism>
<dbReference type="PROSITE" id="PS50109">
    <property type="entry name" value="HIS_KIN"/>
    <property type="match status" value="1"/>
</dbReference>
<dbReference type="InterPro" id="IPR050482">
    <property type="entry name" value="Sensor_HK_TwoCompSys"/>
</dbReference>
<comment type="catalytic activity">
    <reaction evidence="1">
        <text>ATP + protein L-histidine = ADP + protein N-phospho-L-histidine.</text>
        <dbReference type="EC" id="2.7.13.3"/>
    </reaction>
</comment>
<proteinExistence type="predicted"/>
<dbReference type="EMBL" id="FXAW01000011">
    <property type="protein sequence ID" value="SMG52527.1"/>
    <property type="molecule type" value="Genomic_DNA"/>
</dbReference>
<dbReference type="Pfam" id="PF02518">
    <property type="entry name" value="HATPase_c"/>
    <property type="match status" value="1"/>
</dbReference>
<keyword evidence="8" id="KW-1185">Reference proteome</keyword>
<evidence type="ECO:0000259" key="6">
    <source>
        <dbReference type="PROSITE" id="PS50109"/>
    </source>
</evidence>
<evidence type="ECO:0000256" key="1">
    <source>
        <dbReference type="ARBA" id="ARBA00000085"/>
    </source>
</evidence>
<sequence length="128" mass="14574">MPDKYVLAGELCSRKYFEERLPEVMEISLYRIIQEWVNNLIKYAQASQIEIQLKRYDDAINVIIEDNGPGVNKQTLIQSEGNGWKNIQSRISILNRTIDIESTAGRSGTSFICKVAVAISKHTEKITL</sequence>
<dbReference type="AlphaFoldDB" id="A0A1X7LG80"/>